<evidence type="ECO:0000259" key="1">
    <source>
        <dbReference type="Pfam" id="PF00144"/>
    </source>
</evidence>
<organism evidence="2 3">
    <name type="scientific">Thalassolituus maritimus</name>
    <dbReference type="NCBI Taxonomy" id="484498"/>
    <lineage>
        <taxon>Bacteria</taxon>
        <taxon>Pseudomonadati</taxon>
        <taxon>Pseudomonadota</taxon>
        <taxon>Gammaproteobacteria</taxon>
        <taxon>Oceanospirillales</taxon>
        <taxon>Oceanospirillaceae</taxon>
        <taxon>Thalassolituus</taxon>
    </lineage>
</organism>
<dbReference type="AlphaFoldDB" id="A0A1N7KTY1"/>
<keyword evidence="3" id="KW-1185">Reference proteome</keyword>
<dbReference type="Pfam" id="PF00144">
    <property type="entry name" value="Beta-lactamase"/>
    <property type="match status" value="1"/>
</dbReference>
<reference evidence="3" key="1">
    <citation type="submission" date="2017-01" db="EMBL/GenBank/DDBJ databases">
        <authorList>
            <person name="Varghese N."/>
            <person name="Submissions S."/>
        </authorList>
    </citation>
    <scope>NUCLEOTIDE SEQUENCE [LARGE SCALE GENOMIC DNA]</scope>
    <source>
        <strain evidence="3">DSM 24913</strain>
    </source>
</reference>
<proteinExistence type="predicted"/>
<dbReference type="SUPFAM" id="SSF56601">
    <property type="entry name" value="beta-lactamase/transpeptidase-like"/>
    <property type="match status" value="1"/>
</dbReference>
<dbReference type="InterPro" id="IPR050789">
    <property type="entry name" value="Diverse_Enzym_Activities"/>
</dbReference>
<dbReference type="InterPro" id="IPR001466">
    <property type="entry name" value="Beta-lactam-related"/>
</dbReference>
<dbReference type="Proteomes" id="UP000185639">
    <property type="component" value="Unassembled WGS sequence"/>
</dbReference>
<dbReference type="PANTHER" id="PTHR43283:SF7">
    <property type="entry name" value="BETA-LACTAMASE-RELATED DOMAIN-CONTAINING PROTEIN"/>
    <property type="match status" value="1"/>
</dbReference>
<dbReference type="PANTHER" id="PTHR43283">
    <property type="entry name" value="BETA-LACTAMASE-RELATED"/>
    <property type="match status" value="1"/>
</dbReference>
<dbReference type="InterPro" id="IPR012338">
    <property type="entry name" value="Beta-lactam/transpept-like"/>
</dbReference>
<dbReference type="EMBL" id="FTOH01000003">
    <property type="protein sequence ID" value="SIS65014.1"/>
    <property type="molecule type" value="Genomic_DNA"/>
</dbReference>
<gene>
    <name evidence="2" type="ORF">SAMN05421686_10390</name>
</gene>
<protein>
    <submittedName>
        <fullName evidence="2">CubicO group peptidase, beta-lactamase class C family</fullName>
    </submittedName>
</protein>
<dbReference type="Gene3D" id="3.40.710.10">
    <property type="entry name" value="DD-peptidase/beta-lactamase superfamily"/>
    <property type="match status" value="1"/>
</dbReference>
<accession>A0A1N7KTY1</accession>
<evidence type="ECO:0000313" key="3">
    <source>
        <dbReference type="Proteomes" id="UP000185639"/>
    </source>
</evidence>
<dbReference type="STRING" id="484498.SAMN05421686_10390"/>
<feature type="domain" description="Beta-lactamase-related" evidence="1">
    <location>
        <begin position="156"/>
        <end position="424"/>
    </location>
</feature>
<evidence type="ECO:0000313" key="2">
    <source>
        <dbReference type="EMBL" id="SIS65014.1"/>
    </source>
</evidence>
<sequence length="457" mass="50448">MLVGTSIAMSGCILDDIPIGTGYAAKYLCSGLWISQIDEQRLTEDFIAPQVAPLPLIWKIDIDETSHTVTVRDRLFGSQNAKTAYFREGLGCTLIHDKTLEELDRQIPYEMTYPNTDYQSLWPAGDAPIESLHPQFDHTLLESVIDEAFAEPEGVTRNTLSVAVAYRGELISERYSDDIEPASPLLSWSMAKSITATAAGILYDQGVLMEDADVLVPEWRDDARSTIKLQNLLQMNAGLDWNEAAQGDDPDQGYGLFEVPDMAGYYVDQPMVATPGEVFNYSTGSSNLIASLVQDKVGGALSDYYEFIQNHLFKPLNITSAIVEFDATGQPVGGAFHYLSTRDWAKLGQLYLNNGEWNGQQILSEEWINKTLTPSNSNPLYGYQIWLNTDRGFWPSLPASTYAFRGFQGQIVMMLPDYDLVIVRTGVTFNNEGASSTSDPAGIQALALGIIASLQPE</sequence>
<name>A0A1N7KTY1_9GAMM</name>